<accession>A0A9X2X982</accession>
<proteinExistence type="predicted"/>
<feature type="signal peptide" evidence="1">
    <location>
        <begin position="1"/>
        <end position="21"/>
    </location>
</feature>
<sequence>MAVKTARYGVAVLALLLSGCAAIPGFGPRPVDAYDLRVPPPSSQGPRISRAQLLVPEPAAIALFDGENIAIRRADGALQVLRGARWSDRLPRLVQDELVKAYQQSGRVGGVGRPGEGLAIDYQIIVDIRAFEVRVGSGSDHAHVELFVRILDDRNGTVRASRGFAASVPITGEGSQALVAALDQAFGLVTNQIVDWSLGVI</sequence>
<dbReference type="PROSITE" id="PS51257">
    <property type="entry name" value="PROKAR_LIPOPROTEIN"/>
    <property type="match status" value="1"/>
</dbReference>
<protein>
    <submittedName>
        <fullName evidence="3">ABC-type transport auxiliary lipoprotein family protein</fullName>
    </submittedName>
</protein>
<feature type="domain" description="ABC-type transport auxiliary lipoprotein component" evidence="2">
    <location>
        <begin position="34"/>
        <end position="194"/>
    </location>
</feature>
<dbReference type="SUPFAM" id="SSF159594">
    <property type="entry name" value="XCC0632-like"/>
    <property type="match status" value="1"/>
</dbReference>
<dbReference type="Pfam" id="PF03886">
    <property type="entry name" value="ABC_trans_aux"/>
    <property type="match status" value="1"/>
</dbReference>
<keyword evidence="1" id="KW-0732">Signal</keyword>
<dbReference type="EMBL" id="JAODNV010000012">
    <property type="protein sequence ID" value="MCT8991063.1"/>
    <property type="molecule type" value="Genomic_DNA"/>
</dbReference>
<dbReference type="RefSeq" id="WP_261515958.1">
    <property type="nucleotide sequence ID" value="NZ_JAODNV010000012.1"/>
</dbReference>
<evidence type="ECO:0000256" key="1">
    <source>
        <dbReference type="SAM" id="SignalP"/>
    </source>
</evidence>
<gene>
    <name evidence="3" type="ORF">NYR54_12290</name>
</gene>
<feature type="chain" id="PRO_5040927292" evidence="1">
    <location>
        <begin position="22"/>
        <end position="201"/>
    </location>
</feature>
<keyword evidence="4" id="KW-1185">Reference proteome</keyword>
<dbReference type="Gene3D" id="3.40.50.10610">
    <property type="entry name" value="ABC-type transport auxiliary lipoprotein component"/>
    <property type="match status" value="1"/>
</dbReference>
<dbReference type="AlphaFoldDB" id="A0A9X2X982"/>
<keyword evidence="3" id="KW-0449">Lipoprotein</keyword>
<evidence type="ECO:0000313" key="4">
    <source>
        <dbReference type="Proteomes" id="UP001149009"/>
    </source>
</evidence>
<dbReference type="InterPro" id="IPR005586">
    <property type="entry name" value="ABC_trans_aux"/>
</dbReference>
<dbReference type="Proteomes" id="UP001149009">
    <property type="component" value="Unassembled WGS sequence"/>
</dbReference>
<reference evidence="3" key="1">
    <citation type="submission" date="2022-08" db="EMBL/GenBank/DDBJ databases">
        <title>Chelativorans sichuanense sp. nov., a paraffin oil-degrading bacterium isolated from a mixture of oil-based drill cuttings and paddy soil.</title>
        <authorList>
            <person name="Yu J."/>
            <person name="Liu H."/>
            <person name="Chen Q."/>
        </authorList>
    </citation>
    <scope>NUCLEOTIDE SEQUENCE</scope>
    <source>
        <strain evidence="3">SCAU 2101</strain>
    </source>
</reference>
<name>A0A9X2X982_9HYPH</name>
<organism evidence="3 4">
    <name type="scientific">Chelativorans petroleitrophicus</name>
    <dbReference type="NCBI Taxonomy" id="2975484"/>
    <lineage>
        <taxon>Bacteria</taxon>
        <taxon>Pseudomonadati</taxon>
        <taxon>Pseudomonadota</taxon>
        <taxon>Alphaproteobacteria</taxon>
        <taxon>Hyphomicrobiales</taxon>
        <taxon>Phyllobacteriaceae</taxon>
        <taxon>Chelativorans</taxon>
    </lineage>
</organism>
<evidence type="ECO:0000313" key="3">
    <source>
        <dbReference type="EMBL" id="MCT8991063.1"/>
    </source>
</evidence>
<comment type="caution">
    <text evidence="3">The sequence shown here is derived from an EMBL/GenBank/DDBJ whole genome shotgun (WGS) entry which is preliminary data.</text>
</comment>
<evidence type="ECO:0000259" key="2">
    <source>
        <dbReference type="Pfam" id="PF03886"/>
    </source>
</evidence>